<dbReference type="EMBL" id="JAERQJ010000008">
    <property type="protein sequence ID" value="MBL0685314.1"/>
    <property type="molecule type" value="Genomic_DNA"/>
</dbReference>
<comment type="caution">
    <text evidence="2">The sequence shown here is derived from an EMBL/GenBank/DDBJ whole genome shotgun (WGS) entry which is preliminary data.</text>
</comment>
<evidence type="ECO:0000259" key="1">
    <source>
        <dbReference type="Pfam" id="PF25302"/>
    </source>
</evidence>
<sequence>MGEVYDSMWDVIGGGCSWYCGAGGYQVTTSSRLSSQGNISYEPKNLKDFSFKTAWVEGVSGYGIGEYIKFTFNPEHPRLTKIILVNGYVKSKKAWEDNSRAKKIKMYVNHIPYAIVNLKDVYAEQYFEVDPIGHSDRKNSEELKQKDKFTIKFEILDVYKGNKYDDTAITEIYFDGIDVH</sequence>
<name>A0A937D7A6_9FLAO</name>
<evidence type="ECO:0000313" key="2">
    <source>
        <dbReference type="EMBL" id="MBL0685314.1"/>
    </source>
</evidence>
<dbReference type="InterPro" id="IPR057561">
    <property type="entry name" value="NADase_transloc"/>
</dbReference>
<proteinExistence type="predicted"/>
<organism evidence="2 3">
    <name type="scientific">Aquimarina mytili</name>
    <dbReference type="NCBI Taxonomy" id="874423"/>
    <lineage>
        <taxon>Bacteria</taxon>
        <taxon>Pseudomonadati</taxon>
        <taxon>Bacteroidota</taxon>
        <taxon>Flavobacteriia</taxon>
        <taxon>Flavobacteriales</taxon>
        <taxon>Flavobacteriaceae</taxon>
        <taxon>Aquimarina</taxon>
    </lineage>
</organism>
<gene>
    <name evidence="2" type="ORF">JJQ60_17405</name>
</gene>
<dbReference type="AlphaFoldDB" id="A0A937D7A6"/>
<dbReference type="Pfam" id="PF25302">
    <property type="entry name" value="NADase_transloc"/>
    <property type="match status" value="1"/>
</dbReference>
<keyword evidence="3" id="KW-1185">Reference proteome</keyword>
<dbReference type="RefSeq" id="WP_201923308.1">
    <property type="nucleotide sequence ID" value="NZ_BAABAX010000002.1"/>
</dbReference>
<feature type="domain" description="NAD glycohydrolase translocation F5/8 type C" evidence="1">
    <location>
        <begin position="18"/>
        <end position="175"/>
    </location>
</feature>
<dbReference type="NCBIfam" id="NF047619">
    <property type="entry name" value="NADase_discoid"/>
    <property type="match status" value="1"/>
</dbReference>
<evidence type="ECO:0000313" key="3">
    <source>
        <dbReference type="Proteomes" id="UP000651057"/>
    </source>
</evidence>
<dbReference type="Proteomes" id="UP000651057">
    <property type="component" value="Unassembled WGS sequence"/>
</dbReference>
<protein>
    <recommendedName>
        <fullName evidence="1">NAD glycohydrolase translocation F5/8 type C domain-containing protein</fullName>
    </recommendedName>
</protein>
<reference evidence="2" key="1">
    <citation type="submission" date="2021-01" db="EMBL/GenBank/DDBJ databases">
        <authorList>
            <person name="Zhong Y.L."/>
        </authorList>
    </citation>
    <scope>NUCLEOTIDE SEQUENCE</scope>
    <source>
        <strain evidence="2">KCTC 23302</strain>
    </source>
</reference>
<accession>A0A937D7A6</accession>